<feature type="transmembrane region" description="Helical" evidence="1">
    <location>
        <begin position="56"/>
        <end position="78"/>
    </location>
</feature>
<feature type="domain" description="DUF1468" evidence="2">
    <location>
        <begin position="26"/>
        <end position="169"/>
    </location>
</feature>
<keyword evidence="4" id="KW-1185">Reference proteome</keyword>
<dbReference type="InterPro" id="IPR009936">
    <property type="entry name" value="DUF1468"/>
</dbReference>
<keyword evidence="1" id="KW-1133">Transmembrane helix</keyword>
<dbReference type="STRING" id="1527607.SAMN05428957_11089"/>
<reference evidence="4" key="1">
    <citation type="submission" date="2016-10" db="EMBL/GenBank/DDBJ databases">
        <authorList>
            <person name="Varghese N."/>
            <person name="Submissions S."/>
        </authorList>
    </citation>
    <scope>NUCLEOTIDE SEQUENCE [LARGE SCALE GENOMIC DNA]</scope>
    <source>
        <strain evidence="4">EPL6</strain>
    </source>
</reference>
<dbReference type="AlphaFoldDB" id="A0A1G9UY71"/>
<dbReference type="EMBL" id="FNHP01000010">
    <property type="protein sequence ID" value="SDM64759.1"/>
    <property type="molecule type" value="Genomic_DNA"/>
</dbReference>
<evidence type="ECO:0000313" key="3">
    <source>
        <dbReference type="EMBL" id="SDM64759.1"/>
    </source>
</evidence>
<dbReference type="Proteomes" id="UP000198552">
    <property type="component" value="Unassembled WGS sequence"/>
</dbReference>
<gene>
    <name evidence="3" type="ORF">SAMN05428957_11089</name>
</gene>
<dbReference type="Pfam" id="PF07331">
    <property type="entry name" value="TctB"/>
    <property type="match status" value="1"/>
</dbReference>
<feature type="transmembrane region" description="Helical" evidence="1">
    <location>
        <begin position="115"/>
        <end position="133"/>
    </location>
</feature>
<evidence type="ECO:0000313" key="4">
    <source>
        <dbReference type="Proteomes" id="UP000198552"/>
    </source>
</evidence>
<proteinExistence type="predicted"/>
<evidence type="ECO:0000256" key="1">
    <source>
        <dbReference type="SAM" id="Phobius"/>
    </source>
</evidence>
<sequence>MASTIRQVNWIVETFVHIKSQKDFFAGLLYSAVGVGFAWGATSYTVGSGARMGPGYFPLMLGILLALIGGVIMVKATVVPTVDGDPVGKWAWKQIFFIIGANLLFGVLLAGLPSFGVPAMGLIVAIYGLTFVASLAGDQFKFKEVLVLATVLAAGSYFAFVWALKLQFPVWPSFIAG</sequence>
<evidence type="ECO:0000259" key="2">
    <source>
        <dbReference type="Pfam" id="PF07331"/>
    </source>
</evidence>
<feature type="transmembrane region" description="Helical" evidence="1">
    <location>
        <begin position="24"/>
        <end position="44"/>
    </location>
</feature>
<keyword evidence="1" id="KW-0812">Transmembrane</keyword>
<protein>
    <submittedName>
        <fullName evidence="3">Tripartite tricarboxylate transporter TctB family protein</fullName>
    </submittedName>
</protein>
<feature type="transmembrane region" description="Helical" evidence="1">
    <location>
        <begin position="145"/>
        <end position="164"/>
    </location>
</feature>
<organism evidence="3 4">
    <name type="scientific">Oryzisolibacter propanilivorax</name>
    <dbReference type="NCBI Taxonomy" id="1527607"/>
    <lineage>
        <taxon>Bacteria</taxon>
        <taxon>Pseudomonadati</taxon>
        <taxon>Pseudomonadota</taxon>
        <taxon>Betaproteobacteria</taxon>
        <taxon>Burkholderiales</taxon>
        <taxon>Comamonadaceae</taxon>
        <taxon>Oryzisolibacter</taxon>
    </lineage>
</organism>
<keyword evidence="1" id="KW-0472">Membrane</keyword>
<name>A0A1G9UY71_9BURK</name>
<feature type="transmembrane region" description="Helical" evidence="1">
    <location>
        <begin position="90"/>
        <end position="109"/>
    </location>
</feature>
<accession>A0A1G9UY71</accession>